<feature type="chain" id="PRO_5003260281" description="Outer membrane protein beta-barrel domain-containing protein" evidence="1">
    <location>
        <begin position="20"/>
        <end position="217"/>
    </location>
</feature>
<dbReference type="AlphaFoldDB" id="F0SAX9"/>
<keyword evidence="1" id="KW-0732">Signal</keyword>
<dbReference type="Proteomes" id="UP000000310">
    <property type="component" value="Chromosome"/>
</dbReference>
<reference evidence="3 4" key="1">
    <citation type="journal article" date="2011" name="Stand. Genomic Sci.">
        <title>Complete genome sequence of the gliding, heparinolytic Pedobacter saltans type strain (113).</title>
        <authorList>
            <person name="Liolios K."/>
            <person name="Sikorski J."/>
            <person name="Lu M."/>
            <person name="Nolan M."/>
            <person name="Lapidus A."/>
            <person name="Lucas S."/>
            <person name="Hammon N."/>
            <person name="Deshpande S."/>
            <person name="Cheng J.F."/>
            <person name="Tapia R."/>
            <person name="Han C."/>
            <person name="Goodwin L."/>
            <person name="Pitluck S."/>
            <person name="Huntemann M."/>
            <person name="Ivanova N."/>
            <person name="Pagani I."/>
            <person name="Mavromatis K."/>
            <person name="Ovchinikova G."/>
            <person name="Pati A."/>
            <person name="Chen A."/>
            <person name="Palaniappan K."/>
            <person name="Land M."/>
            <person name="Hauser L."/>
            <person name="Brambilla E.M."/>
            <person name="Kotsyurbenko O."/>
            <person name="Rohde M."/>
            <person name="Tindall B.J."/>
            <person name="Abt B."/>
            <person name="Goker M."/>
            <person name="Detter J.C."/>
            <person name="Woyke T."/>
            <person name="Bristow J."/>
            <person name="Eisen J.A."/>
            <person name="Markowitz V."/>
            <person name="Hugenholtz P."/>
            <person name="Klenk H.P."/>
            <person name="Kyrpides N.C."/>
        </authorList>
    </citation>
    <scope>NUCLEOTIDE SEQUENCE [LARGE SCALE GENOMIC DNA]</scope>
    <source>
        <strain evidence="4">ATCC 51119 / DSM 12145 / JCM 21818 / LMG 10337 / NBRC 100064 / NCIMB 13643</strain>
    </source>
</reference>
<evidence type="ECO:0000313" key="3">
    <source>
        <dbReference type="EMBL" id="ADY51574.1"/>
    </source>
</evidence>
<evidence type="ECO:0000313" key="4">
    <source>
        <dbReference type="Proteomes" id="UP000000310"/>
    </source>
</evidence>
<dbReference type="InterPro" id="IPR025665">
    <property type="entry name" value="Beta-barrel_OMP_2"/>
</dbReference>
<dbReference type="HOGENOM" id="CLU_082049_1_1_10"/>
<proteinExistence type="predicted"/>
<sequence>MKKLFLVAATFIMGSAAYAQTSSVGTTKFGLKAGVNLPKYKYEMNDASTSSEVNTNFHITGYADIPVSSGLSVQPGISLQGKGGKNSSTILGVETINKMNTMSIDIPVNLVGHIPAGPGNFFIGAGPYVGFNIAGKTKTTIGNTESERDLKFGNGDNDDLKTVDFGLNGLVGYQFTSGFNIGAGYGLGLSNLYPGSDPNDNGKINNRVLSFSVGFAF</sequence>
<dbReference type="KEGG" id="psn:Pedsa_1003"/>
<keyword evidence="4" id="KW-1185">Reference proteome</keyword>
<dbReference type="STRING" id="762903.Pedsa_1003"/>
<feature type="domain" description="Outer membrane protein beta-barrel" evidence="2">
    <location>
        <begin position="19"/>
        <end position="192"/>
    </location>
</feature>
<accession>F0SAX9</accession>
<organism evidence="3 4">
    <name type="scientific">Pseudopedobacter saltans (strain ATCC 51119 / DSM 12145 / JCM 21818 / CCUG 39354 / LMG 10337 / NBRC 100064 / NCIMB 13643)</name>
    <name type="common">Pedobacter saltans</name>
    <dbReference type="NCBI Taxonomy" id="762903"/>
    <lineage>
        <taxon>Bacteria</taxon>
        <taxon>Pseudomonadati</taxon>
        <taxon>Bacteroidota</taxon>
        <taxon>Sphingobacteriia</taxon>
        <taxon>Sphingobacteriales</taxon>
        <taxon>Sphingobacteriaceae</taxon>
        <taxon>Pseudopedobacter</taxon>
    </lineage>
</organism>
<name>F0SAX9_PSESL</name>
<dbReference type="eggNOG" id="COG3637">
    <property type="taxonomic scope" value="Bacteria"/>
</dbReference>
<reference evidence="4" key="2">
    <citation type="submission" date="2011-02" db="EMBL/GenBank/DDBJ databases">
        <title>The complete genome of Pedobacter saltans DSM 12145.</title>
        <authorList>
            <consortium name="US DOE Joint Genome Institute (JGI-PGF)"/>
            <person name="Lucas S."/>
            <person name="Copeland A."/>
            <person name="Lapidus A."/>
            <person name="Bruce D."/>
            <person name="Goodwin L."/>
            <person name="Pitluck S."/>
            <person name="Kyrpides N."/>
            <person name="Mavromatis K."/>
            <person name="Pagani I."/>
            <person name="Ivanova N."/>
            <person name="Ovchinnikova G."/>
            <person name="Lu M."/>
            <person name="Detter J.C."/>
            <person name="Han C."/>
            <person name="Land M."/>
            <person name="Hauser L."/>
            <person name="Markowitz V."/>
            <person name="Cheng J.-F."/>
            <person name="Hugenholtz P."/>
            <person name="Woyke T."/>
            <person name="Wu D."/>
            <person name="Tindall B."/>
            <person name="Pomrenke H.G."/>
            <person name="Brambilla E."/>
            <person name="Klenk H.-P."/>
            <person name="Eisen J.A."/>
        </authorList>
    </citation>
    <scope>NUCLEOTIDE SEQUENCE [LARGE SCALE GENOMIC DNA]</scope>
    <source>
        <strain evidence="4">ATCC 51119 / DSM 12145 / JCM 21818 / LMG 10337 / NBRC 100064 / NCIMB 13643</strain>
    </source>
</reference>
<gene>
    <name evidence="3" type="ordered locus">Pedsa_1003</name>
</gene>
<protein>
    <recommendedName>
        <fullName evidence="2">Outer membrane protein beta-barrel domain-containing protein</fullName>
    </recommendedName>
</protein>
<evidence type="ECO:0000256" key="1">
    <source>
        <dbReference type="SAM" id="SignalP"/>
    </source>
</evidence>
<dbReference type="Pfam" id="PF13568">
    <property type="entry name" value="OMP_b-brl_2"/>
    <property type="match status" value="1"/>
</dbReference>
<evidence type="ECO:0000259" key="2">
    <source>
        <dbReference type="Pfam" id="PF13568"/>
    </source>
</evidence>
<dbReference type="RefSeq" id="WP_013632074.1">
    <property type="nucleotide sequence ID" value="NC_015177.1"/>
</dbReference>
<feature type="signal peptide" evidence="1">
    <location>
        <begin position="1"/>
        <end position="19"/>
    </location>
</feature>
<dbReference type="OrthoDB" id="1150878at2"/>
<dbReference type="EMBL" id="CP002545">
    <property type="protein sequence ID" value="ADY51574.1"/>
    <property type="molecule type" value="Genomic_DNA"/>
</dbReference>